<comment type="caution">
    <text evidence="3">The sequence shown here is derived from an EMBL/GenBank/DDBJ whole genome shotgun (WGS) entry which is preliminary data.</text>
</comment>
<keyword evidence="4" id="KW-1185">Reference proteome</keyword>
<dbReference type="AlphaFoldDB" id="A0A6H9WRQ2"/>
<dbReference type="Pfam" id="PF13531">
    <property type="entry name" value="SBP_bac_11"/>
    <property type="match status" value="1"/>
</dbReference>
<dbReference type="OrthoDB" id="366726at2"/>
<accession>A0A6H9WRQ2</accession>
<evidence type="ECO:0000256" key="2">
    <source>
        <dbReference type="SAM" id="SignalP"/>
    </source>
</evidence>
<dbReference type="PANTHER" id="PTHR30006:SF2">
    <property type="entry name" value="ABC TRANSPORTER SUBSTRATE-BINDING PROTEIN"/>
    <property type="match status" value="1"/>
</dbReference>
<dbReference type="Gene3D" id="3.40.190.10">
    <property type="entry name" value="Periplasmic binding protein-like II"/>
    <property type="match status" value="2"/>
</dbReference>
<feature type="chain" id="PRO_5026166480" description="Extracellular solute-binding protein" evidence="2">
    <location>
        <begin position="31"/>
        <end position="381"/>
    </location>
</feature>
<evidence type="ECO:0000313" key="3">
    <source>
        <dbReference type="EMBL" id="KAB1648984.1"/>
    </source>
</evidence>
<dbReference type="PANTHER" id="PTHR30006">
    <property type="entry name" value="THIAMINE-BINDING PERIPLASMIC PROTEIN-RELATED"/>
    <property type="match status" value="1"/>
</dbReference>
<feature type="signal peptide" evidence="2">
    <location>
        <begin position="1"/>
        <end position="30"/>
    </location>
</feature>
<gene>
    <name evidence="3" type="ORF">F8O04_01455</name>
</gene>
<organism evidence="3 4">
    <name type="scientific">Pseudoclavibacter endophyticus</name>
    <dbReference type="NCBI Taxonomy" id="1778590"/>
    <lineage>
        <taxon>Bacteria</taxon>
        <taxon>Bacillati</taxon>
        <taxon>Actinomycetota</taxon>
        <taxon>Actinomycetes</taxon>
        <taxon>Micrococcales</taxon>
        <taxon>Microbacteriaceae</taxon>
        <taxon>Pseudoclavibacter</taxon>
    </lineage>
</organism>
<protein>
    <recommendedName>
        <fullName evidence="5">Extracellular solute-binding protein</fullName>
    </recommendedName>
</protein>
<evidence type="ECO:0000256" key="1">
    <source>
        <dbReference type="ARBA" id="ARBA00022729"/>
    </source>
</evidence>
<keyword evidence="1 2" id="KW-0732">Signal</keyword>
<evidence type="ECO:0008006" key="5">
    <source>
        <dbReference type="Google" id="ProtNLM"/>
    </source>
</evidence>
<dbReference type="EMBL" id="WBJY01000001">
    <property type="protein sequence ID" value="KAB1648984.1"/>
    <property type="molecule type" value="Genomic_DNA"/>
</dbReference>
<proteinExistence type="predicted"/>
<dbReference type="Proteomes" id="UP000431744">
    <property type="component" value="Unassembled WGS sequence"/>
</dbReference>
<dbReference type="RefSeq" id="WP_158027537.1">
    <property type="nucleotide sequence ID" value="NZ_BMHG01000001.1"/>
</dbReference>
<reference evidence="3 4" key="1">
    <citation type="submission" date="2019-09" db="EMBL/GenBank/DDBJ databases">
        <title>Phylogeny of genus Pseudoclavibacter and closely related genus.</title>
        <authorList>
            <person name="Li Y."/>
        </authorList>
    </citation>
    <scope>NUCLEOTIDE SEQUENCE [LARGE SCALE GENOMIC DNA]</scope>
    <source>
        <strain evidence="3 4">EGI 60007</strain>
    </source>
</reference>
<dbReference type="SUPFAM" id="SSF53850">
    <property type="entry name" value="Periplasmic binding protein-like II"/>
    <property type="match status" value="1"/>
</dbReference>
<evidence type="ECO:0000313" key="4">
    <source>
        <dbReference type="Proteomes" id="UP000431744"/>
    </source>
</evidence>
<name>A0A6H9WRQ2_9MICO</name>
<sequence>MNRSILRRPVVGGVAAATAFLLVMTGCASADAPATGGDGNGVIDAESAQISPEAAAHMNELYAAAVENGETELNVISGLPDDMQPVFDAFEATFPEISITVTSLIGAPLIAQLQTERESGQHTTDVLHNPNGHLYTEFAEPYEVQSIAVPESLEGSADELVDPDGYATSPFVGFFGLGVFLPRAEQSGVTPTAWADFADPEYAGLVGTGDPTLPGPSQDAPVYLMLNESLAEDDVEAIAGNAVVKGTYGDAVAGLMQGEFPYMFAAPVSAIITAADQGAPVEFRLMDDGNYVVTHKHLLMDQAPNPNAGKLYLEFLNTFGAQEAAASRGFTPLNESASADYVAEMPWTSLQEANLTEIVPAAVIDEQRPGLVEWFETIYTA</sequence>
<dbReference type="PROSITE" id="PS51257">
    <property type="entry name" value="PROKAR_LIPOPROTEIN"/>
    <property type="match status" value="1"/>
</dbReference>